<gene>
    <name evidence="3" type="ORF">MNBD_GAMMA24-305</name>
</gene>
<name>A0A3B1B7C9_9ZZZZ</name>
<feature type="domain" description="Inner membrane protein YgaP-like transmembrane" evidence="2">
    <location>
        <begin position="4"/>
        <end position="71"/>
    </location>
</feature>
<organism evidence="3">
    <name type="scientific">hydrothermal vent metagenome</name>
    <dbReference type="NCBI Taxonomy" id="652676"/>
    <lineage>
        <taxon>unclassified sequences</taxon>
        <taxon>metagenomes</taxon>
        <taxon>ecological metagenomes</taxon>
    </lineage>
</organism>
<dbReference type="InterPro" id="IPR021309">
    <property type="entry name" value="YgaP-like_TM"/>
</dbReference>
<reference evidence="3" key="1">
    <citation type="submission" date="2018-06" db="EMBL/GenBank/DDBJ databases">
        <authorList>
            <person name="Zhirakovskaya E."/>
        </authorList>
    </citation>
    <scope>NUCLEOTIDE SEQUENCE</scope>
</reference>
<dbReference type="AlphaFoldDB" id="A0A3B1B7C9"/>
<protein>
    <recommendedName>
        <fullName evidence="2">Inner membrane protein YgaP-like transmembrane domain-containing protein</fullName>
    </recommendedName>
</protein>
<evidence type="ECO:0000256" key="1">
    <source>
        <dbReference type="SAM" id="Phobius"/>
    </source>
</evidence>
<sequence>MGIKRNIGWLDFAIRVCVSLVMIYFGFINESLVNDEIARLMLGIFGCLSLLIAIVGFCPVYVLTGFNTCKHKH</sequence>
<dbReference type="Pfam" id="PF11127">
    <property type="entry name" value="YgaP-like_TM"/>
    <property type="match status" value="1"/>
</dbReference>
<dbReference type="EMBL" id="UOFZ01000010">
    <property type="protein sequence ID" value="VAX12082.1"/>
    <property type="molecule type" value="Genomic_DNA"/>
</dbReference>
<keyword evidence="1" id="KW-0812">Transmembrane</keyword>
<feature type="transmembrane region" description="Helical" evidence="1">
    <location>
        <begin position="12"/>
        <end position="28"/>
    </location>
</feature>
<keyword evidence="1" id="KW-1133">Transmembrane helix</keyword>
<proteinExistence type="predicted"/>
<feature type="transmembrane region" description="Helical" evidence="1">
    <location>
        <begin position="40"/>
        <end position="63"/>
    </location>
</feature>
<keyword evidence="1" id="KW-0472">Membrane</keyword>
<evidence type="ECO:0000259" key="2">
    <source>
        <dbReference type="Pfam" id="PF11127"/>
    </source>
</evidence>
<evidence type="ECO:0000313" key="3">
    <source>
        <dbReference type="EMBL" id="VAX12082.1"/>
    </source>
</evidence>
<accession>A0A3B1B7C9</accession>